<evidence type="ECO:0000313" key="2">
    <source>
        <dbReference type="EMBL" id="KAK4470964.1"/>
    </source>
</evidence>
<sequence>MLASSIIVENIPLLPRTPQIVIELPTNTPHESNYNSRTNLNGLFIQPNNTDWTSGTPSPGSCFQNLLAPYYWSTNHRYHDRSTYENSLSHGNLKDEYHIDKRSLLSNQSVYLHVSRTPPPLLFTPSSPTSSQYSNQNRNSYCCLMNSIATKAHTSNQHEKFTDFQRSSSISLASSYNTNKSVYLENCTDNYIYQQQLDRSSRVHRSSTTKSFKINKRNSFNRSLSPYSFYNYPQTINLSRQYTPCCSAESQCSSIEMSNCHNVNHSDSFFLSKSISSKMQQQIKRRASSSLSYQSCNSSIATTISYNDKKTNYINNCQVYHSMNKCLSTIQRSHSLPNLSIMHKCNDFNLISTKRYNSNWKTIEHNHDNWLHYRSGLKFYNFYSTPLQSNRNLLYPIDLSCQQQQLMCTSAITNHRRHTEACSHHPKTSLLLQSNRRSNSVRSQHTDYFNKSNNTTIGNIVNSMRNVNIVNKDYSGYDMQISNHSFLQPSNQMINEYMRPVRQPISLLVNTKLDNNHSSVESTSIHKQSTEMNEIQTMNPDDLELNKLGVIQNITDLHMNKGDSFTRCLCSLIVLLVCMQLTVGIASTALGLFLTWKVPELEPKECAYLSGIPLVISGFIGTFICFRHRFPSISPELMNIIQLTSGILSFGSFIICLITSVYAGQKGSEIASYENTCRTVEFKQKVQQSLVETTNKALYPVTMNYSNINHYFIEPCCYEIVKNTCECFTITGERIACYHNLSCRLLFSSIKDYIILQSALMGVGSGVSLWSWLLFIENKLKYLLNSKYVRMSFSSTRSSVPETSIGQFDEKTSSLDELDLNKSVQCSILNNSD</sequence>
<reference evidence="2" key="1">
    <citation type="submission" date="2022-04" db="EMBL/GenBank/DDBJ databases">
        <authorList>
            <person name="Xu L."/>
            <person name="Lv Z."/>
        </authorList>
    </citation>
    <scope>NUCLEOTIDE SEQUENCE</scope>
    <source>
        <strain evidence="2">LV_2022a</strain>
    </source>
</reference>
<keyword evidence="3" id="KW-1185">Reference proteome</keyword>
<keyword evidence="1" id="KW-0812">Transmembrane</keyword>
<feature type="transmembrane region" description="Helical" evidence="1">
    <location>
        <begin position="569"/>
        <end position="595"/>
    </location>
</feature>
<name>A0AAE2D4J1_SCHME</name>
<feature type="transmembrane region" description="Helical" evidence="1">
    <location>
        <begin position="754"/>
        <end position="776"/>
    </location>
</feature>
<proteinExistence type="predicted"/>
<dbReference type="PANTHER" id="PTHR15260:SF1">
    <property type="entry name" value="SARCOSPAN"/>
    <property type="match status" value="1"/>
</dbReference>
<dbReference type="GO" id="GO:0042383">
    <property type="term" value="C:sarcolemma"/>
    <property type="evidence" value="ECO:0007669"/>
    <property type="project" value="TreeGrafter"/>
</dbReference>
<keyword evidence="1" id="KW-0472">Membrane</keyword>
<protein>
    <submittedName>
        <fullName evidence="2">Uncharacterized protein</fullName>
    </submittedName>
</protein>
<comment type="caution">
    <text evidence="2">The sequence shown here is derived from an EMBL/GenBank/DDBJ whole genome shotgun (WGS) entry which is preliminary data.</text>
</comment>
<accession>A0AAE2D4J1</accession>
<organism evidence="2 3">
    <name type="scientific">Schistosoma mekongi</name>
    <name type="common">Parasitic worm</name>
    <dbReference type="NCBI Taxonomy" id="38744"/>
    <lineage>
        <taxon>Eukaryota</taxon>
        <taxon>Metazoa</taxon>
        <taxon>Spiralia</taxon>
        <taxon>Lophotrochozoa</taxon>
        <taxon>Platyhelminthes</taxon>
        <taxon>Trematoda</taxon>
        <taxon>Digenea</taxon>
        <taxon>Strigeidida</taxon>
        <taxon>Schistosomatoidea</taxon>
        <taxon>Schistosomatidae</taxon>
        <taxon>Schistosoma</taxon>
    </lineage>
</organism>
<keyword evidence="1" id="KW-1133">Transmembrane helix</keyword>
<dbReference type="InterPro" id="IPR030429">
    <property type="entry name" value="Sarcospan"/>
</dbReference>
<dbReference type="PANTHER" id="PTHR15260">
    <property type="entry name" value="SARCOSPAN"/>
    <property type="match status" value="1"/>
</dbReference>
<evidence type="ECO:0000256" key="1">
    <source>
        <dbReference type="SAM" id="Phobius"/>
    </source>
</evidence>
<evidence type="ECO:0000313" key="3">
    <source>
        <dbReference type="Proteomes" id="UP001292079"/>
    </source>
</evidence>
<gene>
    <name evidence="2" type="ORF">MN116_006469</name>
</gene>
<feature type="transmembrane region" description="Helical" evidence="1">
    <location>
        <begin position="638"/>
        <end position="663"/>
    </location>
</feature>
<dbReference type="EMBL" id="JALJAT010000004">
    <property type="protein sequence ID" value="KAK4470964.1"/>
    <property type="molecule type" value="Genomic_DNA"/>
</dbReference>
<reference evidence="2" key="2">
    <citation type="journal article" date="2023" name="Infect Dis Poverty">
        <title>Chromosome-scale genome of the human blood fluke Schistosoma mekongi and its implications for public health.</title>
        <authorList>
            <person name="Zhou M."/>
            <person name="Xu L."/>
            <person name="Xu D."/>
            <person name="Chen W."/>
            <person name="Khan J."/>
            <person name="Hu Y."/>
            <person name="Huang H."/>
            <person name="Wei H."/>
            <person name="Zhang Y."/>
            <person name="Chusongsang P."/>
            <person name="Tanasarnprasert K."/>
            <person name="Hu X."/>
            <person name="Limpanont Y."/>
            <person name="Lv Z."/>
        </authorList>
    </citation>
    <scope>NUCLEOTIDE SEQUENCE</scope>
    <source>
        <strain evidence="2">LV_2022a</strain>
    </source>
</reference>
<feature type="transmembrane region" description="Helical" evidence="1">
    <location>
        <begin position="607"/>
        <end position="626"/>
    </location>
</feature>
<dbReference type="GO" id="GO:0016010">
    <property type="term" value="C:dystrophin-associated glycoprotein complex"/>
    <property type="evidence" value="ECO:0007669"/>
    <property type="project" value="InterPro"/>
</dbReference>
<dbReference type="AlphaFoldDB" id="A0AAE2D4J1"/>
<dbReference type="Proteomes" id="UP001292079">
    <property type="component" value="Unassembled WGS sequence"/>
</dbReference>